<dbReference type="Proteomes" id="UP000001131">
    <property type="component" value="Chromosome"/>
</dbReference>
<dbReference type="AlphaFoldDB" id="A8AUE6"/>
<name>A8AUE6_STRGC</name>
<accession>A8AUE6</accession>
<sequence>MLGVQNGAVNVADNQANRLFYHSSSSFVSNDPI</sequence>
<evidence type="ECO:0000313" key="1">
    <source>
        <dbReference type="EMBL" id="ABV10554.1"/>
    </source>
</evidence>
<organism evidence="1 2">
    <name type="scientific">Streptococcus gordonii (strain Challis / ATCC 35105 / BCRC 15272 / CH1 / DL1 / V288)</name>
    <dbReference type="NCBI Taxonomy" id="467705"/>
    <lineage>
        <taxon>Bacteria</taxon>
        <taxon>Bacillati</taxon>
        <taxon>Bacillota</taxon>
        <taxon>Bacilli</taxon>
        <taxon>Lactobacillales</taxon>
        <taxon>Streptococcaceae</taxon>
        <taxon>Streptococcus</taxon>
    </lineage>
</organism>
<dbReference type="KEGG" id="sgo:SGO_0084"/>
<dbReference type="HOGENOM" id="CLU_3384045_0_0_9"/>
<proteinExistence type="predicted"/>
<gene>
    <name evidence="1" type="ordered locus">SGO_0084</name>
</gene>
<protein>
    <submittedName>
        <fullName evidence="1">Uncharacterized protein</fullName>
    </submittedName>
</protein>
<reference evidence="1 2" key="1">
    <citation type="journal article" date="2007" name="J. Bacteriol.">
        <title>Genome-wide transcriptional changes in Streptococcus gordonii in response to competence signaling peptide.</title>
        <authorList>
            <person name="Vickerman M.M."/>
            <person name="Iobst S."/>
            <person name="Jesionowski A.M."/>
            <person name="Gill S.R."/>
        </authorList>
    </citation>
    <scope>NUCLEOTIDE SEQUENCE [LARGE SCALE GENOMIC DNA]</scope>
    <source>
        <strain evidence="2">Challis / ATCC 35105 / BCRC 15272 / CH1 / DL1 / V288</strain>
    </source>
</reference>
<keyword evidence="2" id="KW-1185">Reference proteome</keyword>
<dbReference type="EMBL" id="CP000725">
    <property type="protein sequence ID" value="ABV10554.1"/>
    <property type="molecule type" value="Genomic_DNA"/>
</dbReference>
<evidence type="ECO:0000313" key="2">
    <source>
        <dbReference type="Proteomes" id="UP000001131"/>
    </source>
</evidence>